<dbReference type="VEuPathDB" id="FungiDB:FUN_007762"/>
<accession>A0A2N0PH22</accession>
<proteinExistence type="predicted"/>
<protein>
    <recommendedName>
        <fullName evidence="3">Protein kinase domain-containing protein</fullName>
    </recommendedName>
</protein>
<organism evidence="1 2">
    <name type="scientific">Rhizophagus irregularis</name>
    <dbReference type="NCBI Taxonomy" id="588596"/>
    <lineage>
        <taxon>Eukaryota</taxon>
        <taxon>Fungi</taxon>
        <taxon>Fungi incertae sedis</taxon>
        <taxon>Mucoromycota</taxon>
        <taxon>Glomeromycotina</taxon>
        <taxon>Glomeromycetes</taxon>
        <taxon>Glomerales</taxon>
        <taxon>Glomeraceae</taxon>
        <taxon>Rhizophagus</taxon>
    </lineage>
</organism>
<name>A0A2N0PH22_9GLOM</name>
<evidence type="ECO:0000313" key="1">
    <source>
        <dbReference type="EMBL" id="PKC06128.1"/>
    </source>
</evidence>
<evidence type="ECO:0000313" key="2">
    <source>
        <dbReference type="Proteomes" id="UP000232722"/>
    </source>
</evidence>
<comment type="caution">
    <text evidence="1">The sequence shown here is derived from an EMBL/GenBank/DDBJ whole genome shotgun (WGS) entry which is preliminary data.</text>
</comment>
<reference evidence="1 2" key="2">
    <citation type="submission" date="2017-09" db="EMBL/GenBank/DDBJ databases">
        <title>Extensive intraspecific genome diversity in a model arbuscular mycorrhizal fungus.</title>
        <authorList>
            <person name="Chen E.C."/>
            <person name="Morin E."/>
            <person name="Beaudet D."/>
            <person name="Noel J."/>
            <person name="Ndikumana S."/>
            <person name="Charron P."/>
            <person name="St-Onge C."/>
            <person name="Giorgi J."/>
            <person name="Grigoriev I.V."/>
            <person name="Roux C."/>
            <person name="Martin F.M."/>
            <person name="Corradi N."/>
        </authorList>
    </citation>
    <scope>NUCLEOTIDE SEQUENCE [LARGE SCALE GENOMIC DNA]</scope>
    <source>
        <strain evidence="1 2">A5</strain>
    </source>
</reference>
<gene>
    <name evidence="1" type="ORF">RhiirA5_420007</name>
</gene>
<dbReference type="Proteomes" id="UP000232722">
    <property type="component" value="Unassembled WGS sequence"/>
</dbReference>
<sequence>WTSGNNDIDKLIQDTQLLSHKNVKVALEWIPYHRLDDIKYIDENKFGKVYKANWIDGCIFRWSIYKRDWIRHKNMVVKLESLNNLKNVKFGFINKIRKDHEFYGITQDPETGNYLIVLKDICEKCNNVCNVIHFQNNFENWTSGYNDIDKLIQDTQLSSHNETTHVLEWIPYDRFYSIEYIKENKLGKVYRANWIDGCIWYWEEITQNWKRNDHMFVILESLNTPKIFTLELINKIKLNHVLYGMTQDPETNNYMIVSNDVCEKYNYTCLIYFQQNFKNWTSGNNDVNKLIQDTQLSVHCDAKEALEWIPYDRLYNIKYIEENKLGKMYRANWIDGKICNWNDTNEKLERKYHNMFVNLNSLNNPYNLTLEFANKIKINNEFYGITQDLETKNYMIVLNNKCKKCYKLCNAIYFQHKFIDWTSGNDDIDKLIQDTQLSSHKGVKEALEWIPYNRLYNFKYIEENKF</sequence>
<dbReference type="AlphaFoldDB" id="A0A2N0PH22"/>
<dbReference type="VEuPathDB" id="FungiDB:RhiirA1_457764"/>
<dbReference type="Gene3D" id="1.10.10.1010">
    <property type="entry name" value="Intein homing endonuclease, domain IV"/>
    <property type="match status" value="3"/>
</dbReference>
<dbReference type="VEuPathDB" id="FungiDB:RhiirFUN_013771"/>
<feature type="non-terminal residue" evidence="1">
    <location>
        <position position="1"/>
    </location>
</feature>
<reference evidence="1 2" key="1">
    <citation type="submission" date="2016-04" db="EMBL/GenBank/DDBJ databases">
        <title>Genome analyses suggest a sexual origin of heterokaryosis in a supposedly ancient asexual fungus.</title>
        <authorList>
            <person name="Ropars J."/>
            <person name="Sedzielewska K."/>
            <person name="Noel J."/>
            <person name="Charron P."/>
            <person name="Farinelli L."/>
            <person name="Marton T."/>
            <person name="Kruger M."/>
            <person name="Pelin A."/>
            <person name="Brachmann A."/>
            <person name="Corradi N."/>
        </authorList>
    </citation>
    <scope>NUCLEOTIDE SEQUENCE [LARGE SCALE GENOMIC DNA]</scope>
    <source>
        <strain evidence="1 2">A5</strain>
    </source>
</reference>
<dbReference type="EMBL" id="LLXJ01000797">
    <property type="protein sequence ID" value="PKC06128.1"/>
    <property type="molecule type" value="Genomic_DNA"/>
</dbReference>
<feature type="non-terminal residue" evidence="1">
    <location>
        <position position="466"/>
    </location>
</feature>
<evidence type="ECO:0008006" key="3">
    <source>
        <dbReference type="Google" id="ProtNLM"/>
    </source>
</evidence>